<gene>
    <name evidence="1" type="ORF">ERX40_01690</name>
</gene>
<protein>
    <recommendedName>
        <fullName evidence="3">NERD domain-containing protein</fullName>
    </recommendedName>
</protein>
<keyword evidence="2" id="KW-1185">Reference proteome</keyword>
<organism evidence="1 2">
    <name type="scientific">Macrococcus carouselicus</name>
    <dbReference type="NCBI Taxonomy" id="69969"/>
    <lineage>
        <taxon>Bacteria</taxon>
        <taxon>Bacillati</taxon>
        <taxon>Bacillota</taxon>
        <taxon>Bacilli</taxon>
        <taxon>Bacillales</taxon>
        <taxon>Staphylococcaceae</taxon>
        <taxon>Macrococcus</taxon>
    </lineage>
</organism>
<dbReference type="Proteomes" id="UP000295280">
    <property type="component" value="Unassembled WGS sequence"/>
</dbReference>
<evidence type="ECO:0000313" key="1">
    <source>
        <dbReference type="EMBL" id="TDM03902.1"/>
    </source>
</evidence>
<dbReference type="EMBL" id="SCWD01000001">
    <property type="protein sequence ID" value="TDM03902.1"/>
    <property type="molecule type" value="Genomic_DNA"/>
</dbReference>
<dbReference type="RefSeq" id="WP_133416764.1">
    <property type="nucleotide sequence ID" value="NZ_SCWD01000001.1"/>
</dbReference>
<evidence type="ECO:0000313" key="2">
    <source>
        <dbReference type="Proteomes" id="UP000295280"/>
    </source>
</evidence>
<comment type="caution">
    <text evidence="1">The sequence shown here is derived from an EMBL/GenBank/DDBJ whole genome shotgun (WGS) entry which is preliminary data.</text>
</comment>
<reference evidence="1 2" key="1">
    <citation type="submission" date="2019-01" db="EMBL/GenBank/DDBJ databases">
        <title>Draft genome sequences of the type strains of six Macrococcus species.</title>
        <authorList>
            <person name="Mazhar S."/>
            <person name="Altermann E."/>
            <person name="Hill C."/>
            <person name="Mcauliffe O."/>
        </authorList>
    </citation>
    <scope>NUCLEOTIDE SEQUENCE [LARGE SCALE GENOMIC DNA]</scope>
    <source>
        <strain evidence="1 2">ATCC 51828</strain>
    </source>
</reference>
<accession>A0A9Q8CM77</accession>
<evidence type="ECO:0008006" key="3">
    <source>
        <dbReference type="Google" id="ProtNLM"/>
    </source>
</evidence>
<name>A0A9Q8CM77_9STAP</name>
<sequence length="295" mass="34182">MIVKKRTYPALERLEALRHRIPLTDKEQHELQALIKQKELEDYFETLMPQELLEKVDVIWHYSYADYHQEISLNLILVEAETIHLLKLNDYRGLHTLNHQGMLTEFFSCTVRDDLAQLMSTKLGIQYLMDRSLNIQLRCVCLSRDFELDLHSSRQQILTIHDLSAYFSQMTSPDTSMNDYAARLSHTPEAPVRIPAAVQNGLRCPHCGQLSDFNYHHHLILCQKCRQISTLDQAFVTAAREYLSLFPDSRLTKGIMYKWCNKKIPATKVASLLKKHFSPAGKTKGTYYLCENGPL</sequence>
<dbReference type="OrthoDB" id="2164794at2"/>
<dbReference type="AlphaFoldDB" id="A0A9Q8CM77"/>
<proteinExistence type="predicted"/>